<protein>
    <submittedName>
        <fullName evidence="3">Uncharacterized protein</fullName>
    </submittedName>
</protein>
<evidence type="ECO:0000313" key="2">
    <source>
        <dbReference type="EMBL" id="GHI49474.1"/>
    </source>
</evidence>
<dbReference type="EMBL" id="VOGX01000034">
    <property type="protein sequence ID" value="TWV22191.1"/>
    <property type="molecule type" value="Genomic_DNA"/>
</dbReference>
<dbReference type="Proteomes" id="UP000318052">
    <property type="component" value="Unassembled WGS sequence"/>
</dbReference>
<keyword evidence="1" id="KW-0472">Membrane</keyword>
<accession>A0A0X3WJ45</accession>
<dbReference type="Proteomes" id="UP000292693">
    <property type="component" value="Unassembled WGS sequence"/>
</dbReference>
<dbReference type="AlphaFoldDB" id="A0A2A2UDD0"/>
<reference evidence="5" key="3">
    <citation type="submission" date="2019-07" db="EMBL/GenBank/DDBJ databases">
        <authorList>
            <person name="Pylro V."/>
            <person name="Dias A."/>
            <person name="Andreote F."/>
            <person name="Varani A."/>
            <person name="Andreote C."/>
            <person name="Bernardo E."/>
            <person name="Martins T."/>
        </authorList>
    </citation>
    <scope>NUCLEOTIDE SEQUENCE</scope>
    <source>
        <strain evidence="5">77</strain>
    </source>
</reference>
<evidence type="ECO:0000313" key="5">
    <source>
        <dbReference type="EMBL" id="TWV22191.1"/>
    </source>
</evidence>
<keyword evidence="1" id="KW-1133">Transmembrane helix</keyword>
<evidence type="ECO:0000256" key="1">
    <source>
        <dbReference type="SAM" id="Phobius"/>
    </source>
</evidence>
<dbReference type="RefSeq" id="WP_008405455.1">
    <property type="nucleotide sequence ID" value="NC_020990.1"/>
</dbReference>
<reference evidence="2" key="4">
    <citation type="submission" date="2022-09" db="EMBL/GenBank/DDBJ databases">
        <title>Whole genome shotgun sequence of Streptomyces albidoflavus NBRC 12854.</title>
        <authorList>
            <person name="Komaki H."/>
            <person name="Tamura T."/>
        </authorList>
    </citation>
    <scope>NUCLEOTIDE SEQUENCE</scope>
    <source>
        <strain evidence="2">NBRC 12854</strain>
    </source>
</reference>
<comment type="caution">
    <text evidence="3">The sequence shown here is derived from an EMBL/GenBank/DDBJ whole genome shotgun (WGS) entry which is preliminary data.</text>
</comment>
<evidence type="ECO:0000313" key="3">
    <source>
        <dbReference type="EMBL" id="RZE16697.1"/>
    </source>
</evidence>
<gene>
    <name evidence="4" type="ORF">C0Q91_27705</name>
    <name evidence="3" type="ORF">C0Q92_27440</name>
    <name evidence="5" type="ORF">FRZ02_19525</name>
    <name evidence="2" type="ORF">ScoT_56480</name>
</gene>
<dbReference type="EMBL" id="BNDZ01000005">
    <property type="protein sequence ID" value="GHI49474.1"/>
    <property type="molecule type" value="Genomic_DNA"/>
</dbReference>
<organism evidence="3 7">
    <name type="scientific">Streptomyces albidoflavus</name>
    <dbReference type="NCBI Taxonomy" id="1886"/>
    <lineage>
        <taxon>Bacteria</taxon>
        <taxon>Bacillati</taxon>
        <taxon>Actinomycetota</taxon>
        <taxon>Actinomycetes</taxon>
        <taxon>Kitasatosporales</taxon>
        <taxon>Streptomycetaceae</taxon>
        <taxon>Streptomyces</taxon>
        <taxon>Streptomyces albidoflavus group</taxon>
    </lineage>
</organism>
<dbReference type="EMBL" id="PKLK01000031">
    <property type="protein sequence ID" value="RZE32896.1"/>
    <property type="molecule type" value="Genomic_DNA"/>
</dbReference>
<accession>A0A2A2UDD0</accession>
<accession>A0A126YF32</accession>
<proteinExistence type="predicted"/>
<feature type="transmembrane region" description="Helical" evidence="1">
    <location>
        <begin position="33"/>
        <end position="53"/>
    </location>
</feature>
<reference evidence="6 7" key="1">
    <citation type="submission" date="2017-12" db="EMBL/GenBank/DDBJ databases">
        <title>Population genomics insights into the ecological differentiation and adaptive evolution in streptomycetes.</title>
        <authorList>
            <person name="Li Y."/>
            <person name="Huang Y."/>
        </authorList>
    </citation>
    <scope>NUCLEOTIDE SEQUENCE [LARGE SCALE GENOMIC DNA]</scope>
    <source>
        <strain evidence="4 6">FXJ.2339</strain>
        <strain evidence="3 7">NBRC 100770</strain>
    </source>
</reference>
<dbReference type="EMBL" id="PKLL01000027">
    <property type="protein sequence ID" value="RZE16697.1"/>
    <property type="molecule type" value="Genomic_DNA"/>
</dbReference>
<dbReference type="GeneID" id="97271117"/>
<name>A0A2A2UDD0_9ACTN</name>
<sequence>MAEALRTRGRRTLAALPTVRPFGPPRGDRRHPLVATAMVLPLAALLVVLFGGWEAVVAQASSVGVMLGR</sequence>
<keyword evidence="8" id="KW-1185">Reference proteome</keyword>
<evidence type="ECO:0000313" key="7">
    <source>
        <dbReference type="Proteomes" id="UP000292693"/>
    </source>
</evidence>
<evidence type="ECO:0000313" key="6">
    <source>
        <dbReference type="Proteomes" id="UP000292095"/>
    </source>
</evidence>
<dbReference type="Proteomes" id="UP000292095">
    <property type="component" value="Unassembled WGS sequence"/>
</dbReference>
<dbReference type="Proteomes" id="UP001051844">
    <property type="component" value="Unassembled WGS sequence"/>
</dbReference>
<keyword evidence="1" id="KW-0812">Transmembrane</keyword>
<evidence type="ECO:0000313" key="4">
    <source>
        <dbReference type="EMBL" id="RZE32896.1"/>
    </source>
</evidence>
<evidence type="ECO:0000313" key="8">
    <source>
        <dbReference type="Proteomes" id="UP000318052"/>
    </source>
</evidence>
<reference evidence="5" key="2">
    <citation type="journal article" date="2019" name="Microbiol. Resour. Announc.">
        <title>Draft Genomic Sequences of Streptomyces misionensis and Streptomyces albidoflavus, bacteria applied for phytopathogen biocontrol.</title>
        <authorList>
            <person name="Pylro V."/>
            <person name="Dias A."/>
            <person name="Andreote F."/>
            <person name="Varani A."/>
            <person name="Andreote C."/>
            <person name="Bernardo E."/>
            <person name="Martins T."/>
        </authorList>
    </citation>
    <scope>NUCLEOTIDE SEQUENCE</scope>
    <source>
        <strain evidence="5">77</strain>
    </source>
</reference>
<dbReference type="KEGG" id="salb:XNR_5300"/>